<dbReference type="InterPro" id="IPR036881">
    <property type="entry name" value="Glyco_hydro_3_C_sf"/>
</dbReference>
<keyword evidence="2" id="KW-0378">Hydrolase</keyword>
<dbReference type="Gene3D" id="2.60.40.10">
    <property type="entry name" value="Immunoglobulins"/>
    <property type="match status" value="1"/>
</dbReference>
<dbReference type="InterPro" id="IPR013783">
    <property type="entry name" value="Ig-like_fold"/>
</dbReference>
<evidence type="ECO:0000313" key="7">
    <source>
        <dbReference type="Proteomes" id="UP001347796"/>
    </source>
</evidence>
<feature type="chain" id="PRO_5042920290" description="Fibronectin type III-like domain-containing protein" evidence="4">
    <location>
        <begin position="22"/>
        <end position="746"/>
    </location>
</feature>
<dbReference type="Gene3D" id="3.40.50.1700">
    <property type="entry name" value="Glycoside hydrolase family 3 C-terminal domain"/>
    <property type="match status" value="1"/>
</dbReference>
<feature type="domain" description="Fibronectin type III-like" evidence="5">
    <location>
        <begin position="647"/>
        <end position="717"/>
    </location>
</feature>
<dbReference type="Pfam" id="PF14310">
    <property type="entry name" value="Fn3-like"/>
    <property type="match status" value="1"/>
</dbReference>
<dbReference type="Proteomes" id="UP001347796">
    <property type="component" value="Unassembled WGS sequence"/>
</dbReference>
<evidence type="ECO:0000256" key="4">
    <source>
        <dbReference type="SAM" id="SignalP"/>
    </source>
</evidence>
<dbReference type="PANTHER" id="PTHR42721:SF42">
    <property type="entry name" value="FIBRONECTIN TYPE III-LIKE DOMAIN-CONTAINING PROTEIN"/>
    <property type="match status" value="1"/>
</dbReference>
<dbReference type="InterPro" id="IPR017853">
    <property type="entry name" value="GH"/>
</dbReference>
<keyword evidence="7" id="KW-1185">Reference proteome</keyword>
<gene>
    <name evidence="6" type="ORF">SNE40_020549</name>
</gene>
<reference evidence="6 7" key="1">
    <citation type="submission" date="2024-01" db="EMBL/GenBank/DDBJ databases">
        <title>The genome of the rayed Mediterranean limpet Patella caerulea (Linnaeus, 1758).</title>
        <authorList>
            <person name="Anh-Thu Weber A."/>
            <person name="Halstead-Nussloch G."/>
        </authorList>
    </citation>
    <scope>NUCLEOTIDE SEQUENCE [LARGE SCALE GENOMIC DNA]</scope>
    <source>
        <strain evidence="6">AATW-2023a</strain>
        <tissue evidence="6">Whole specimen</tissue>
    </source>
</reference>
<dbReference type="InterPro" id="IPR036962">
    <property type="entry name" value="Glyco_hydro_3_N_sf"/>
</dbReference>
<dbReference type="InterPro" id="IPR002772">
    <property type="entry name" value="Glyco_hydro_3_C"/>
</dbReference>
<comment type="caution">
    <text evidence="6">The sequence shown here is derived from an EMBL/GenBank/DDBJ whole genome shotgun (WGS) entry which is preliminary data.</text>
</comment>
<dbReference type="GO" id="GO:0045493">
    <property type="term" value="P:xylan catabolic process"/>
    <property type="evidence" value="ECO:0007669"/>
    <property type="project" value="InterPro"/>
</dbReference>
<dbReference type="InterPro" id="IPR001764">
    <property type="entry name" value="Glyco_hydro_3_N"/>
</dbReference>
<name>A0AAN8G4V1_PATCE</name>
<accession>A0AAN8G4V1</accession>
<proteinExistence type="predicted"/>
<evidence type="ECO:0000256" key="3">
    <source>
        <dbReference type="ARBA" id="ARBA00023295"/>
    </source>
</evidence>
<keyword evidence="1 4" id="KW-0732">Signal</keyword>
<feature type="signal peptide" evidence="4">
    <location>
        <begin position="1"/>
        <end position="21"/>
    </location>
</feature>
<evidence type="ECO:0000256" key="2">
    <source>
        <dbReference type="ARBA" id="ARBA00022801"/>
    </source>
</evidence>
<protein>
    <recommendedName>
        <fullName evidence="5">Fibronectin type III-like domain-containing protein</fullName>
    </recommendedName>
</protein>
<dbReference type="InterPro" id="IPR044993">
    <property type="entry name" value="BXL"/>
</dbReference>
<dbReference type="SUPFAM" id="SSF52279">
    <property type="entry name" value="Beta-D-glucan exohydrolase, C-terminal domain"/>
    <property type="match status" value="1"/>
</dbReference>
<dbReference type="PANTHER" id="PTHR42721">
    <property type="entry name" value="SUGAR HYDROLASE-RELATED"/>
    <property type="match status" value="1"/>
</dbReference>
<dbReference type="Gene3D" id="3.20.20.300">
    <property type="entry name" value="Glycoside hydrolase, family 3, N-terminal domain"/>
    <property type="match status" value="1"/>
</dbReference>
<dbReference type="SMART" id="SM01217">
    <property type="entry name" value="Fn3_like"/>
    <property type="match status" value="1"/>
</dbReference>
<dbReference type="AlphaFoldDB" id="A0AAN8G4V1"/>
<dbReference type="GO" id="GO:0046556">
    <property type="term" value="F:alpha-L-arabinofuranosidase activity"/>
    <property type="evidence" value="ECO:0007669"/>
    <property type="project" value="TreeGrafter"/>
</dbReference>
<evidence type="ECO:0000256" key="1">
    <source>
        <dbReference type="ARBA" id="ARBA00022729"/>
    </source>
</evidence>
<keyword evidence="3" id="KW-0326">Glycosidase</keyword>
<organism evidence="6 7">
    <name type="scientific">Patella caerulea</name>
    <name type="common">Rayed Mediterranean limpet</name>
    <dbReference type="NCBI Taxonomy" id="87958"/>
    <lineage>
        <taxon>Eukaryota</taxon>
        <taxon>Metazoa</taxon>
        <taxon>Spiralia</taxon>
        <taxon>Lophotrochozoa</taxon>
        <taxon>Mollusca</taxon>
        <taxon>Gastropoda</taxon>
        <taxon>Patellogastropoda</taxon>
        <taxon>Patelloidea</taxon>
        <taxon>Patellidae</taxon>
        <taxon>Patella</taxon>
    </lineage>
</organism>
<evidence type="ECO:0000259" key="5">
    <source>
        <dbReference type="SMART" id="SM01217"/>
    </source>
</evidence>
<sequence>MVGRMLSSLVLLCIMLFATSATFPFMNPSLPIDERVNDLVGRLTLEEIQDQLAKGTGGAPAIPRLGIGEYVWWSNCGRGDVGAGNATSFPEAIGLAAAFSPNLIYRIASATAIETRAKNNYFVKTGKYAVHDGLSCFSPMMDIYRDARWGRNEGTWGEDTTLGVAYARAFVSGIQGNNSRYLLLSATCKHYTVSGGPDSYPISRMAFDAKVSMRDIQTTFLPGFKECINAGSDGVVCAYNKINGVPACANKLILNDILRTDWGFKGYVISDAGAIEGMIKNQKYYNNTVDTVAGSLNAGCNINAAGGKTKHNAYYSMLDAIKQGKLTESLVRDLIKPLWYTRIKLGEFDPEEMVPYKALNLSVIQTPAHQALSVEAAMKSFVLLKNQNNFLPLKRTTYDVVAVVGPMTNNPHAQTGNYAPTLMPEYTTTPIDGLSPLGNTVKSTPGCLGDNNCFEYNSTAVKMAVTGADIVFVCLGLGNDVEKEGHDRRNISFPGHQLDILKDAVANSPPNTPIVLIMFNAGAVDLRWPDSNDRVTSILEVFYPSQATGLALYNVITMKAGSDSVPTGRLPMTWPMSDDQIPPITNYSMEGRTYRYLNTEPLYPFGYGLSYTTFKYSNLAFSQTIPAGSDFSGTVDVENTGTVDAEEVVQVYFTWTLPTVTAPKRQLGNFSRVFVPSGARITVPFTIKADIFAVWVDDSIGWKIGDGAYTLSAGGQQPNQKRSISSNVLQSGFQILGSKYLGRSRN</sequence>
<dbReference type="GO" id="GO:0009044">
    <property type="term" value="F:xylan 1,4-beta-xylosidase activity"/>
    <property type="evidence" value="ECO:0007669"/>
    <property type="project" value="InterPro"/>
</dbReference>
<dbReference type="GO" id="GO:0031222">
    <property type="term" value="P:arabinan catabolic process"/>
    <property type="evidence" value="ECO:0007669"/>
    <property type="project" value="TreeGrafter"/>
</dbReference>
<dbReference type="EMBL" id="JAZGQO010000015">
    <property type="protein sequence ID" value="KAK6169507.1"/>
    <property type="molecule type" value="Genomic_DNA"/>
</dbReference>
<dbReference type="Pfam" id="PF00933">
    <property type="entry name" value="Glyco_hydro_3"/>
    <property type="match status" value="1"/>
</dbReference>
<dbReference type="SUPFAM" id="SSF51445">
    <property type="entry name" value="(Trans)glycosidases"/>
    <property type="match status" value="1"/>
</dbReference>
<dbReference type="PRINTS" id="PR00133">
    <property type="entry name" value="GLHYDRLASE3"/>
</dbReference>
<dbReference type="InterPro" id="IPR026891">
    <property type="entry name" value="Fn3-like"/>
</dbReference>
<dbReference type="Pfam" id="PF01915">
    <property type="entry name" value="Glyco_hydro_3_C"/>
    <property type="match status" value="1"/>
</dbReference>
<evidence type="ECO:0000313" key="6">
    <source>
        <dbReference type="EMBL" id="KAK6169507.1"/>
    </source>
</evidence>